<evidence type="ECO:0000256" key="1">
    <source>
        <dbReference type="SAM" id="SignalP"/>
    </source>
</evidence>
<dbReference type="Gene3D" id="3.40.630.10">
    <property type="entry name" value="Zn peptidases"/>
    <property type="match status" value="1"/>
</dbReference>
<dbReference type="InterPro" id="IPR045175">
    <property type="entry name" value="M28_fam"/>
</dbReference>
<keyword evidence="4" id="KW-1185">Reference proteome</keyword>
<dbReference type="PANTHER" id="PTHR12147">
    <property type="entry name" value="METALLOPEPTIDASE M28 FAMILY MEMBER"/>
    <property type="match status" value="1"/>
</dbReference>
<protein>
    <submittedName>
        <fullName evidence="3">Peptidase family M28</fullName>
    </submittedName>
</protein>
<organism evidence="3 4">
    <name type="scientific">Myroides guanonis</name>
    <dbReference type="NCBI Taxonomy" id="1150112"/>
    <lineage>
        <taxon>Bacteria</taxon>
        <taxon>Pseudomonadati</taxon>
        <taxon>Bacteroidota</taxon>
        <taxon>Flavobacteriia</taxon>
        <taxon>Flavobacteriales</taxon>
        <taxon>Flavobacteriaceae</taxon>
        <taxon>Myroides</taxon>
    </lineage>
</organism>
<dbReference type="InterPro" id="IPR007484">
    <property type="entry name" value="Peptidase_M28"/>
</dbReference>
<evidence type="ECO:0000259" key="2">
    <source>
        <dbReference type="Pfam" id="PF04389"/>
    </source>
</evidence>
<dbReference type="PROSITE" id="PS51257">
    <property type="entry name" value="PROKAR_LIPOPROTEIN"/>
    <property type="match status" value="1"/>
</dbReference>
<dbReference type="OrthoDB" id="9778250at2"/>
<name>A0A1I3RAP5_9FLAO</name>
<evidence type="ECO:0000313" key="4">
    <source>
        <dbReference type="Proteomes" id="UP000243887"/>
    </source>
</evidence>
<dbReference type="STRING" id="1150112.SAMN04487893_10795"/>
<dbReference type="GO" id="GO:0006508">
    <property type="term" value="P:proteolysis"/>
    <property type="evidence" value="ECO:0007669"/>
    <property type="project" value="InterPro"/>
</dbReference>
<accession>A0A1I3RAP5</accession>
<dbReference type="Pfam" id="PF04389">
    <property type="entry name" value="Peptidase_M28"/>
    <property type="match status" value="1"/>
</dbReference>
<dbReference type="EMBL" id="FORU01000007">
    <property type="protein sequence ID" value="SFJ42739.1"/>
    <property type="molecule type" value="Genomic_DNA"/>
</dbReference>
<proteinExistence type="predicted"/>
<keyword evidence="1" id="KW-0732">Signal</keyword>
<evidence type="ECO:0000313" key="3">
    <source>
        <dbReference type="EMBL" id="SFJ42739.1"/>
    </source>
</evidence>
<dbReference type="RefSeq" id="WP_090678908.1">
    <property type="nucleotide sequence ID" value="NZ_FORU01000007.1"/>
</dbReference>
<feature type="domain" description="Peptidase M28" evidence="2">
    <location>
        <begin position="111"/>
        <end position="321"/>
    </location>
</feature>
<dbReference type="Proteomes" id="UP000243887">
    <property type="component" value="Unassembled WGS sequence"/>
</dbReference>
<dbReference type="PANTHER" id="PTHR12147:SF26">
    <property type="entry name" value="PEPTIDASE M28 DOMAIN-CONTAINING PROTEIN"/>
    <property type="match status" value="1"/>
</dbReference>
<dbReference type="AlphaFoldDB" id="A0A1I3RAP5"/>
<dbReference type="GO" id="GO:0008235">
    <property type="term" value="F:metalloexopeptidase activity"/>
    <property type="evidence" value="ECO:0007669"/>
    <property type="project" value="InterPro"/>
</dbReference>
<sequence>MKTKISLLLSITFFTAFTSCSSSQNNITTETTSSFVVYKDSLKKHVYTLASNAHEGRRTGEVGQKNAANYIVKHYEKLDINYPKGANSYFQYVPAEFMKSNYGANLKDSENIWAFIQGSDDSNEVLVISAHYDHMGIMNGQTYYGADDNASGTAGVMEIARLFKEAVDKGQRPKKSVLFLHVTGEEFGLHGSRFYVENPIIPLENTIANLNIDMIGRKSYEYKGDKDYIFLVGSNRLSTDLHNISEAVNKETVQLDLDYTFNDLNHPERIYYRSDHYNFVKNGIPAIFYYNGAHQDYHQPTDTPDKIDYDLLQKRAQLVFNTAWNLVNRDKRPKIDVSE</sequence>
<dbReference type="CDD" id="cd05660">
    <property type="entry name" value="M28_like_PA"/>
    <property type="match status" value="1"/>
</dbReference>
<dbReference type="SUPFAM" id="SSF53187">
    <property type="entry name" value="Zn-dependent exopeptidases"/>
    <property type="match status" value="1"/>
</dbReference>
<feature type="signal peptide" evidence="1">
    <location>
        <begin position="1"/>
        <end position="24"/>
    </location>
</feature>
<reference evidence="4" key="1">
    <citation type="submission" date="2016-10" db="EMBL/GenBank/DDBJ databases">
        <authorList>
            <person name="Varghese N."/>
            <person name="Submissions S."/>
        </authorList>
    </citation>
    <scope>NUCLEOTIDE SEQUENCE [LARGE SCALE GENOMIC DNA]</scope>
    <source>
        <strain evidence="4">DSM 26542</strain>
    </source>
</reference>
<feature type="chain" id="PRO_5017276939" evidence="1">
    <location>
        <begin position="25"/>
        <end position="339"/>
    </location>
</feature>
<gene>
    <name evidence="3" type="ORF">SAMN04487893_10795</name>
</gene>